<feature type="transmembrane region" description="Helical" evidence="1">
    <location>
        <begin position="202"/>
        <end position="223"/>
    </location>
</feature>
<feature type="transmembrane region" description="Helical" evidence="1">
    <location>
        <begin position="343"/>
        <end position="360"/>
    </location>
</feature>
<evidence type="ECO:0000313" key="3">
    <source>
        <dbReference type="Proteomes" id="UP000030853"/>
    </source>
</evidence>
<feature type="transmembrane region" description="Helical" evidence="1">
    <location>
        <begin position="293"/>
        <end position="311"/>
    </location>
</feature>
<feature type="transmembrane region" description="Helical" evidence="1">
    <location>
        <begin position="77"/>
        <end position="99"/>
    </location>
</feature>
<reference evidence="2 3" key="1">
    <citation type="submission" date="2014-11" db="EMBL/GenBank/DDBJ databases">
        <title>Genome sequencing of Pantoea rodasii ND03.</title>
        <authorList>
            <person name="Muhamad Yunos N.Y."/>
            <person name="Chan K.-G."/>
        </authorList>
    </citation>
    <scope>NUCLEOTIDE SEQUENCE [LARGE SCALE GENOMIC DNA]</scope>
    <source>
        <strain evidence="2 3">ND03</strain>
    </source>
</reference>
<evidence type="ECO:0000256" key="1">
    <source>
        <dbReference type="SAM" id="Phobius"/>
    </source>
</evidence>
<dbReference type="RefSeq" id="WP_039327864.1">
    <property type="nucleotide sequence ID" value="NZ_JTJJ01000010.1"/>
</dbReference>
<sequence length="485" mass="55624">MSLCKSIDFNHEKLNTFKYAFFAAFISYCVMYGFELTHFTLSIDEDFFDNYHHTIELGRWGHAIIRKYILPEPFAPFFTMALSIVITSIATALAGTYLFEQKHKSICFSIICASIPLLAYQFQFQNQADTLSISILLATLMAMVFDGELKWIIKSLAFIVMGIMSMSIYQSIILMPVALILSRELINSMNGNSSLKNGLKKILFLLSLIISVYAFYSIATHLVQRITHIPPTSYLTDMASWGKDSSSNVLKGIFTHLKWRLANKSHFGLGIYWITICSIIAVIAHAISRKNIYPVLVVICVYLFPFSLDIITGSWLPARTLTQMPICFAALVVITFFDVERTFLYAVSLTLLCIGSANSNRMFYADYVTNQQDTQLSQMMLSDLFRQYPTFSARRDKIYFYGNDPLNNKWKPNNSENFGMSFFQYGDSRIVQYINMTSFLSLQRVDDRIIKENHAKIENMPCWPQNGSIMRDNNNYIIKYCSTSF</sequence>
<proteinExistence type="predicted"/>
<accession>A0A0B1R9R5</accession>
<name>A0A0B1R9R5_9GAMM</name>
<feature type="transmembrane region" description="Helical" evidence="1">
    <location>
        <begin position="20"/>
        <end position="41"/>
    </location>
</feature>
<keyword evidence="1" id="KW-0472">Membrane</keyword>
<dbReference type="Proteomes" id="UP000030853">
    <property type="component" value="Unassembled WGS sequence"/>
</dbReference>
<feature type="transmembrane region" description="Helical" evidence="1">
    <location>
        <begin position="156"/>
        <end position="182"/>
    </location>
</feature>
<feature type="transmembrane region" description="Helical" evidence="1">
    <location>
        <begin position="267"/>
        <end position="287"/>
    </location>
</feature>
<comment type="caution">
    <text evidence="2">The sequence shown here is derived from an EMBL/GenBank/DDBJ whole genome shotgun (WGS) entry which is preliminary data.</text>
</comment>
<evidence type="ECO:0000313" key="2">
    <source>
        <dbReference type="EMBL" id="KHJ69763.1"/>
    </source>
</evidence>
<evidence type="ECO:0008006" key="4">
    <source>
        <dbReference type="Google" id="ProtNLM"/>
    </source>
</evidence>
<gene>
    <name evidence="2" type="ORF">QU24_02010</name>
</gene>
<keyword evidence="1" id="KW-0812">Transmembrane</keyword>
<protein>
    <recommendedName>
        <fullName evidence="4">Glucosyl transferase GtrII family protein</fullName>
    </recommendedName>
</protein>
<dbReference type="AlphaFoldDB" id="A0A0B1R9R5"/>
<organism evidence="2 3">
    <name type="scientific">Pantoea rodasii</name>
    <dbReference type="NCBI Taxonomy" id="1076549"/>
    <lineage>
        <taxon>Bacteria</taxon>
        <taxon>Pseudomonadati</taxon>
        <taxon>Pseudomonadota</taxon>
        <taxon>Gammaproteobacteria</taxon>
        <taxon>Enterobacterales</taxon>
        <taxon>Erwiniaceae</taxon>
        <taxon>Pantoea</taxon>
    </lineage>
</organism>
<feature type="transmembrane region" description="Helical" evidence="1">
    <location>
        <begin position="106"/>
        <end position="124"/>
    </location>
</feature>
<dbReference type="EMBL" id="JTJJ01000010">
    <property type="protein sequence ID" value="KHJ69763.1"/>
    <property type="molecule type" value="Genomic_DNA"/>
</dbReference>
<keyword evidence="1" id="KW-1133">Transmembrane helix</keyword>